<dbReference type="EMBL" id="CANHGI010000004">
    <property type="protein sequence ID" value="CAI5448592.1"/>
    <property type="molecule type" value="Genomic_DNA"/>
</dbReference>
<dbReference type="GO" id="GO:0006635">
    <property type="term" value="P:fatty acid beta-oxidation"/>
    <property type="evidence" value="ECO:0007669"/>
    <property type="project" value="TreeGrafter"/>
</dbReference>
<dbReference type="OrthoDB" id="410701at2759"/>
<dbReference type="Gene3D" id="3.90.226.10">
    <property type="entry name" value="2-enoyl-CoA Hydratase, Chain A, domain 1"/>
    <property type="match status" value="1"/>
</dbReference>
<evidence type="ECO:0000256" key="3">
    <source>
        <dbReference type="RuleBase" id="RU003707"/>
    </source>
</evidence>
<evidence type="ECO:0000313" key="5">
    <source>
        <dbReference type="EMBL" id="CAI5448596.1"/>
    </source>
</evidence>
<comment type="similarity">
    <text evidence="1 3">Belongs to the enoyl-CoA hydratase/isomerase family.</text>
</comment>
<dbReference type="PANTHER" id="PTHR11941">
    <property type="entry name" value="ENOYL-COA HYDRATASE-RELATED"/>
    <property type="match status" value="1"/>
</dbReference>
<reference evidence="4" key="1">
    <citation type="submission" date="2022-11" db="EMBL/GenBank/DDBJ databases">
        <authorList>
            <person name="Kikuchi T."/>
        </authorList>
    </citation>
    <scope>NUCLEOTIDE SEQUENCE</scope>
    <source>
        <strain evidence="4">PS1010</strain>
    </source>
</reference>
<dbReference type="GO" id="GO:0004300">
    <property type="term" value="F:enoyl-CoA hydratase activity"/>
    <property type="evidence" value="ECO:0007669"/>
    <property type="project" value="UniProtKB-ARBA"/>
</dbReference>
<dbReference type="EMBL" id="CANHGI010000004">
    <property type="protein sequence ID" value="CAI5448596.1"/>
    <property type="molecule type" value="Genomic_DNA"/>
</dbReference>
<gene>
    <name evidence="4" type="ORF">CAMP_LOCUS11229</name>
    <name evidence="5" type="ORF">CAMP_LOCUS11233</name>
</gene>
<comment type="caution">
    <text evidence="4">The sequence shown here is derived from an EMBL/GenBank/DDBJ whole genome shotgun (WGS) entry which is preliminary data.</text>
</comment>
<evidence type="ECO:0000313" key="4">
    <source>
        <dbReference type="EMBL" id="CAI5448592.1"/>
    </source>
</evidence>
<dbReference type="Pfam" id="PF00378">
    <property type="entry name" value="ECH_1"/>
    <property type="match status" value="1"/>
</dbReference>
<dbReference type="Gene3D" id="1.10.12.10">
    <property type="entry name" value="Lyase 2-enoyl-coa Hydratase, Chain A, domain 2"/>
    <property type="match status" value="1"/>
</dbReference>
<dbReference type="PANTHER" id="PTHR11941:SF171">
    <property type="entry name" value="SD19268P"/>
    <property type="match status" value="1"/>
</dbReference>
<evidence type="ECO:0000313" key="6">
    <source>
        <dbReference type="Proteomes" id="UP001152747"/>
    </source>
</evidence>
<sequence length="281" mass="30770">MLSRALSRSIACRTYSTTTNPKNEIFIERLSGKDQGITLIQMNRAPQKNALGKVFMTQFRQILDEIKFDNSTRVVILKSNVAGTFCTGADLKERKEMHVDEVPKFVDSLRNAFTDIEKLPQPVIAAIDGYALGGGLELALACDIRVATKSSKMGLVETKWALIPGAGGTQRMSRVVGPSKAKELIYTAEIFDGQQAEKLGVVNHAVDDSVEKSLEIARKIIPRGPVAVKMAKLAINLGSQTDISSALSVEQQCYAQIVPTKDRLEGLKAFAEKREPVYKGE</sequence>
<organism evidence="4 6">
    <name type="scientific">Caenorhabditis angaria</name>
    <dbReference type="NCBI Taxonomy" id="860376"/>
    <lineage>
        <taxon>Eukaryota</taxon>
        <taxon>Metazoa</taxon>
        <taxon>Ecdysozoa</taxon>
        <taxon>Nematoda</taxon>
        <taxon>Chromadorea</taxon>
        <taxon>Rhabditida</taxon>
        <taxon>Rhabditina</taxon>
        <taxon>Rhabditomorpha</taxon>
        <taxon>Rhabditoidea</taxon>
        <taxon>Rhabditidae</taxon>
        <taxon>Peloderinae</taxon>
        <taxon>Caenorhabditis</taxon>
    </lineage>
</organism>
<dbReference type="InterPro" id="IPR001753">
    <property type="entry name" value="Enoyl-CoA_hydra/iso"/>
</dbReference>
<keyword evidence="2" id="KW-0456">Lyase</keyword>
<dbReference type="SUPFAM" id="SSF52096">
    <property type="entry name" value="ClpP/crotonase"/>
    <property type="match status" value="1"/>
</dbReference>
<dbReference type="GO" id="GO:0005739">
    <property type="term" value="C:mitochondrion"/>
    <property type="evidence" value="ECO:0007669"/>
    <property type="project" value="TreeGrafter"/>
</dbReference>
<dbReference type="InterPro" id="IPR029045">
    <property type="entry name" value="ClpP/crotonase-like_dom_sf"/>
</dbReference>
<dbReference type="InterPro" id="IPR014748">
    <property type="entry name" value="Enoyl-CoA_hydra_C"/>
</dbReference>
<protein>
    <submittedName>
        <fullName evidence="4">Uncharacterized protein</fullName>
    </submittedName>
</protein>
<accession>A0A9P1IP22</accession>
<dbReference type="FunFam" id="3.90.226.10:FF:000009">
    <property type="entry name" value="Carnitinyl-CoA dehydratase"/>
    <property type="match status" value="1"/>
</dbReference>
<proteinExistence type="inferred from homology"/>
<evidence type="ECO:0000256" key="1">
    <source>
        <dbReference type="ARBA" id="ARBA00005254"/>
    </source>
</evidence>
<name>A0A9P1IP22_9PELO</name>
<dbReference type="InterPro" id="IPR018376">
    <property type="entry name" value="Enoyl-CoA_hyd/isom_CS"/>
</dbReference>
<keyword evidence="6" id="KW-1185">Reference proteome</keyword>
<evidence type="ECO:0000256" key="2">
    <source>
        <dbReference type="ARBA" id="ARBA00023239"/>
    </source>
</evidence>
<dbReference type="PROSITE" id="PS00166">
    <property type="entry name" value="ENOYL_COA_HYDRATASE"/>
    <property type="match status" value="1"/>
</dbReference>
<dbReference type="CDD" id="cd06558">
    <property type="entry name" value="crotonase-like"/>
    <property type="match status" value="1"/>
</dbReference>
<dbReference type="AlphaFoldDB" id="A0A9P1IP22"/>
<dbReference type="Proteomes" id="UP001152747">
    <property type="component" value="Unassembled WGS sequence"/>
</dbReference>
<dbReference type="FunFam" id="1.10.12.10:FF:000001">
    <property type="entry name" value="Probable enoyl-CoA hydratase, mitochondrial"/>
    <property type="match status" value="1"/>
</dbReference>